<evidence type="ECO:0000256" key="1">
    <source>
        <dbReference type="SAM" id="MobiDB-lite"/>
    </source>
</evidence>
<keyword evidence="3" id="KW-1185">Reference proteome</keyword>
<accession>A0A9P6J228</accession>
<feature type="compositionally biased region" description="Basic and acidic residues" evidence="1">
    <location>
        <begin position="29"/>
        <end position="51"/>
    </location>
</feature>
<reference evidence="2" key="1">
    <citation type="journal article" date="2020" name="Fungal Divers.">
        <title>Resolving the Mortierellaceae phylogeny through synthesis of multi-gene phylogenetics and phylogenomics.</title>
        <authorList>
            <person name="Vandepol N."/>
            <person name="Liber J."/>
            <person name="Desiro A."/>
            <person name="Na H."/>
            <person name="Kennedy M."/>
            <person name="Barry K."/>
            <person name="Grigoriev I.V."/>
            <person name="Miller A.N."/>
            <person name="O'Donnell K."/>
            <person name="Stajich J.E."/>
            <person name="Bonito G."/>
        </authorList>
    </citation>
    <scope>NUCLEOTIDE SEQUENCE</scope>
    <source>
        <strain evidence="2">CK1249</strain>
    </source>
</reference>
<feature type="region of interest" description="Disordered" evidence="1">
    <location>
        <begin position="1"/>
        <end position="61"/>
    </location>
</feature>
<dbReference type="OrthoDB" id="2439976at2759"/>
<evidence type="ECO:0000313" key="2">
    <source>
        <dbReference type="EMBL" id="KAF9958747.1"/>
    </source>
</evidence>
<protein>
    <submittedName>
        <fullName evidence="2">Uncharacterized protein</fullName>
    </submittedName>
</protein>
<evidence type="ECO:0000313" key="3">
    <source>
        <dbReference type="Proteomes" id="UP000738359"/>
    </source>
</evidence>
<dbReference type="Proteomes" id="UP000738359">
    <property type="component" value="Unassembled WGS sequence"/>
</dbReference>
<dbReference type="AlphaFoldDB" id="A0A9P6J228"/>
<organism evidence="2 3">
    <name type="scientific">Mortierella alpina</name>
    <name type="common">Oleaginous fungus</name>
    <name type="synonym">Mortierella renispora</name>
    <dbReference type="NCBI Taxonomy" id="64518"/>
    <lineage>
        <taxon>Eukaryota</taxon>
        <taxon>Fungi</taxon>
        <taxon>Fungi incertae sedis</taxon>
        <taxon>Mucoromycota</taxon>
        <taxon>Mortierellomycotina</taxon>
        <taxon>Mortierellomycetes</taxon>
        <taxon>Mortierellales</taxon>
        <taxon>Mortierellaceae</taxon>
        <taxon>Mortierella</taxon>
    </lineage>
</organism>
<gene>
    <name evidence="2" type="ORF">BGZ70_009086</name>
</gene>
<name>A0A9P6J228_MORAP</name>
<comment type="caution">
    <text evidence="2">The sequence shown here is derived from an EMBL/GenBank/DDBJ whole genome shotgun (WGS) entry which is preliminary data.</text>
</comment>
<dbReference type="EMBL" id="JAAAHY010000709">
    <property type="protein sequence ID" value="KAF9958747.1"/>
    <property type="molecule type" value="Genomic_DNA"/>
</dbReference>
<sequence length="138" mass="16167">MSRLTPMYPPRTLFDFDISSRSTKKRREGHHDPRRDDLDDPDHDRDDDHNHDGHHKGGGRRIALIENAFKRRVDELKNLQQAFTEALDGKRPLDPPIQFGTAVQRAWLHSVDPHDYRDQLEKQIDQAERSLAKLEETL</sequence>
<proteinExistence type="predicted"/>